<sequence>MFQDKEVVVVLHPPSSEASSLHKDPRQKASTICDQASIKLSQGAVPSEIPHLETVSHSSRLQQ</sequence>
<dbReference type="Proteomes" id="UP000606974">
    <property type="component" value="Unassembled WGS sequence"/>
</dbReference>
<accession>A0A8H7AIL5</accession>
<gene>
    <name evidence="1" type="ORF">GJ744_000395</name>
</gene>
<comment type="caution">
    <text evidence="1">The sequence shown here is derived from an EMBL/GenBank/DDBJ whole genome shotgun (WGS) entry which is preliminary data.</text>
</comment>
<evidence type="ECO:0000313" key="1">
    <source>
        <dbReference type="EMBL" id="KAF7505820.1"/>
    </source>
</evidence>
<keyword evidence="2" id="KW-1185">Reference proteome</keyword>
<dbReference type="AlphaFoldDB" id="A0A8H7AIL5"/>
<evidence type="ECO:0000313" key="2">
    <source>
        <dbReference type="Proteomes" id="UP000606974"/>
    </source>
</evidence>
<organism evidence="1 2">
    <name type="scientific">Endocarpon pusillum</name>
    <dbReference type="NCBI Taxonomy" id="364733"/>
    <lineage>
        <taxon>Eukaryota</taxon>
        <taxon>Fungi</taxon>
        <taxon>Dikarya</taxon>
        <taxon>Ascomycota</taxon>
        <taxon>Pezizomycotina</taxon>
        <taxon>Eurotiomycetes</taxon>
        <taxon>Chaetothyriomycetidae</taxon>
        <taxon>Verrucariales</taxon>
        <taxon>Verrucariaceae</taxon>
        <taxon>Endocarpon</taxon>
    </lineage>
</organism>
<proteinExistence type="predicted"/>
<protein>
    <submittedName>
        <fullName evidence="1">Uncharacterized protein</fullName>
    </submittedName>
</protein>
<reference evidence="1" key="1">
    <citation type="submission" date="2020-02" db="EMBL/GenBank/DDBJ databases">
        <authorList>
            <person name="Palmer J.M."/>
        </authorList>
    </citation>
    <scope>NUCLEOTIDE SEQUENCE</scope>
    <source>
        <strain evidence="1">EPUS1.4</strain>
        <tissue evidence="1">Thallus</tissue>
    </source>
</reference>
<dbReference type="EMBL" id="JAACFV010000100">
    <property type="protein sequence ID" value="KAF7505820.1"/>
    <property type="molecule type" value="Genomic_DNA"/>
</dbReference>
<name>A0A8H7AIL5_9EURO</name>